<evidence type="ECO:0000259" key="2">
    <source>
        <dbReference type="Pfam" id="PF17930"/>
    </source>
</evidence>
<dbReference type="InterPro" id="IPR010415">
    <property type="entry name" value="LpxI_C"/>
</dbReference>
<dbReference type="PANTHER" id="PTHR39962">
    <property type="entry name" value="BLL4848 PROTEIN"/>
    <property type="match status" value="1"/>
</dbReference>
<name>A0A3B0TEJ8_9ZZZZ</name>
<sequence length="279" mass="29452">MSRKLAIFAGEGQLVLEVAQAALAAGWELQIFLLVARNDLEELPLVEVRLTNPLKVVMSLRKFRPTHICMAGAVNISDHEREGIFGFLKRKPKNGHSSGDTGLSRLIGALEMISGAKVIGVHEIIGDLIAPDGLIAGPELNREQIKNCLYALGVARKIGEIDVGQAVVVAGHRVIGAEDIAGTDALIARVKGFVEQGKTGNGRDMLVLAKAKKPQQPAVADLPAIGPDTINNAHQAGIGIIALDAGNSLLIEKARLIALANELGISVFGARPDDDQAKS</sequence>
<feature type="domain" description="LpxI N-terminal" evidence="2">
    <location>
        <begin position="4"/>
        <end position="128"/>
    </location>
</feature>
<dbReference type="AlphaFoldDB" id="A0A3B0TEJ8"/>
<evidence type="ECO:0000313" key="3">
    <source>
        <dbReference type="EMBL" id="VAW16955.1"/>
    </source>
</evidence>
<dbReference type="EMBL" id="UOEO01000061">
    <property type="protein sequence ID" value="VAW16955.1"/>
    <property type="molecule type" value="Genomic_DNA"/>
</dbReference>
<dbReference type="PANTHER" id="PTHR39962:SF1">
    <property type="entry name" value="LPXI FAMILY PROTEIN"/>
    <property type="match status" value="1"/>
</dbReference>
<dbReference type="Gene3D" id="3.40.50.20">
    <property type="match status" value="1"/>
</dbReference>
<dbReference type="Pfam" id="PF17930">
    <property type="entry name" value="LpxI_N"/>
    <property type="match status" value="1"/>
</dbReference>
<proteinExistence type="predicted"/>
<dbReference type="Gene3D" id="3.40.140.80">
    <property type="match status" value="1"/>
</dbReference>
<dbReference type="InterPro" id="IPR053174">
    <property type="entry name" value="LpxI"/>
</dbReference>
<dbReference type="Pfam" id="PF06230">
    <property type="entry name" value="LpxI_C"/>
    <property type="match status" value="1"/>
</dbReference>
<accession>A0A3B0TEJ8</accession>
<organism evidence="3">
    <name type="scientific">hydrothermal vent metagenome</name>
    <dbReference type="NCBI Taxonomy" id="652676"/>
    <lineage>
        <taxon>unclassified sequences</taxon>
        <taxon>metagenomes</taxon>
        <taxon>ecological metagenomes</taxon>
    </lineage>
</organism>
<protein>
    <recommendedName>
        <fullName evidence="4">UDP-2,3-diacylglucosamine pyrophosphatase</fullName>
    </recommendedName>
</protein>
<feature type="domain" description="LpxI C-terminal" evidence="1">
    <location>
        <begin position="132"/>
        <end position="267"/>
    </location>
</feature>
<reference evidence="3" key="1">
    <citation type="submission" date="2018-06" db="EMBL/GenBank/DDBJ databases">
        <authorList>
            <person name="Zhirakovskaya E."/>
        </authorList>
    </citation>
    <scope>NUCLEOTIDE SEQUENCE</scope>
</reference>
<evidence type="ECO:0008006" key="4">
    <source>
        <dbReference type="Google" id="ProtNLM"/>
    </source>
</evidence>
<dbReference type="InterPro" id="IPR041255">
    <property type="entry name" value="LpxI_N"/>
</dbReference>
<evidence type="ECO:0000259" key="1">
    <source>
        <dbReference type="Pfam" id="PF06230"/>
    </source>
</evidence>
<dbReference type="InterPro" id="IPR043167">
    <property type="entry name" value="LpxI_C_sf"/>
</dbReference>
<gene>
    <name evidence="3" type="ORF">MNBD_ALPHA12-1142</name>
</gene>